<dbReference type="Proteomes" id="UP001595547">
    <property type="component" value="Unassembled WGS sequence"/>
</dbReference>
<evidence type="ECO:0000256" key="1">
    <source>
        <dbReference type="ARBA" id="ARBA00004651"/>
    </source>
</evidence>
<keyword evidence="5 6" id="KW-0472">Membrane</keyword>
<evidence type="ECO:0000313" key="7">
    <source>
        <dbReference type="EMBL" id="MFC3179367.1"/>
    </source>
</evidence>
<feature type="transmembrane region" description="Helical" evidence="6">
    <location>
        <begin position="171"/>
        <end position="196"/>
    </location>
</feature>
<keyword evidence="3 6" id="KW-0812">Transmembrane</keyword>
<dbReference type="RefSeq" id="WP_380071016.1">
    <property type="nucleotide sequence ID" value="NZ_JBHRTO010000001.1"/>
</dbReference>
<comment type="subcellular location">
    <subcellularLocation>
        <location evidence="1">Cell membrane</location>
        <topology evidence="1">Multi-pass membrane protein</topology>
    </subcellularLocation>
</comment>
<feature type="transmembrane region" description="Helical" evidence="6">
    <location>
        <begin position="31"/>
        <end position="53"/>
    </location>
</feature>
<gene>
    <name evidence="7" type="ORF">ACFOGH_00050</name>
</gene>
<dbReference type="InterPro" id="IPR017039">
    <property type="entry name" value="Virul_fac_BrkB"/>
</dbReference>
<dbReference type="Pfam" id="PF03631">
    <property type="entry name" value="Virul_fac_BrkB"/>
    <property type="match status" value="1"/>
</dbReference>
<evidence type="ECO:0000313" key="8">
    <source>
        <dbReference type="Proteomes" id="UP001595547"/>
    </source>
</evidence>
<feature type="transmembrane region" description="Helical" evidence="6">
    <location>
        <begin position="136"/>
        <end position="165"/>
    </location>
</feature>
<dbReference type="PIRSF" id="PIRSF035875">
    <property type="entry name" value="RNase_BN"/>
    <property type="match status" value="1"/>
</dbReference>
<keyword evidence="2" id="KW-1003">Cell membrane</keyword>
<proteinExistence type="predicted"/>
<evidence type="ECO:0000256" key="5">
    <source>
        <dbReference type="ARBA" id="ARBA00023136"/>
    </source>
</evidence>
<protein>
    <submittedName>
        <fullName evidence="7">YihY/virulence factor BrkB family protein</fullName>
    </submittedName>
</protein>
<feature type="transmembrane region" description="Helical" evidence="6">
    <location>
        <begin position="93"/>
        <end position="116"/>
    </location>
</feature>
<evidence type="ECO:0000256" key="4">
    <source>
        <dbReference type="ARBA" id="ARBA00022989"/>
    </source>
</evidence>
<comment type="caution">
    <text evidence="7">The sequence shown here is derived from an EMBL/GenBank/DDBJ whole genome shotgun (WGS) entry which is preliminary data.</text>
</comment>
<evidence type="ECO:0000256" key="6">
    <source>
        <dbReference type="SAM" id="Phobius"/>
    </source>
</evidence>
<sequence length="280" mass="29600">MRFRLKTGWKFAQDLSAELKKDRVGLISAGIAFYGLLSIFPAIAAIMAIGGLMTEPAALVGEMQKLGSVLPVEASSIIIDQATEIAGSQNGGLGLAAGIGILVSIYAASKAVGALIEGLHIAAGETDQRGFLASTLFVLAMTFFVIALAVLALVSTVFVPAVFAALKVEGFFAIIIGTLRWPIVGVATALGLGAFYRLTLRHRVSGALWFTPGALLATLLWLAGSIAFSIYVREFAGYNKTFGTLGGVVSLLMWMWLSSFIVLLGKEVDVMIGERQNRPD</sequence>
<dbReference type="PANTHER" id="PTHR30213">
    <property type="entry name" value="INNER MEMBRANE PROTEIN YHJD"/>
    <property type="match status" value="1"/>
</dbReference>
<reference evidence="8" key="1">
    <citation type="journal article" date="2019" name="Int. J. Syst. Evol. Microbiol.">
        <title>The Global Catalogue of Microorganisms (GCM) 10K type strain sequencing project: providing services to taxonomists for standard genome sequencing and annotation.</title>
        <authorList>
            <consortium name="The Broad Institute Genomics Platform"/>
            <consortium name="The Broad Institute Genome Sequencing Center for Infectious Disease"/>
            <person name="Wu L."/>
            <person name="Ma J."/>
        </authorList>
    </citation>
    <scope>NUCLEOTIDE SEQUENCE [LARGE SCALE GENOMIC DNA]</scope>
    <source>
        <strain evidence="8">KCTC 52039</strain>
    </source>
</reference>
<keyword evidence="4 6" id="KW-1133">Transmembrane helix</keyword>
<keyword evidence="8" id="KW-1185">Reference proteome</keyword>
<organism evidence="7 8">
    <name type="scientific">Cypionkella sinensis</name>
    <dbReference type="NCBI Taxonomy" id="1756043"/>
    <lineage>
        <taxon>Bacteria</taxon>
        <taxon>Pseudomonadati</taxon>
        <taxon>Pseudomonadota</taxon>
        <taxon>Alphaproteobacteria</taxon>
        <taxon>Rhodobacterales</taxon>
        <taxon>Paracoccaceae</taxon>
        <taxon>Cypionkella</taxon>
    </lineage>
</organism>
<evidence type="ECO:0000256" key="3">
    <source>
        <dbReference type="ARBA" id="ARBA00022692"/>
    </source>
</evidence>
<evidence type="ECO:0000256" key="2">
    <source>
        <dbReference type="ARBA" id="ARBA00022475"/>
    </source>
</evidence>
<feature type="transmembrane region" description="Helical" evidence="6">
    <location>
        <begin position="208"/>
        <end position="232"/>
    </location>
</feature>
<dbReference type="PANTHER" id="PTHR30213:SF0">
    <property type="entry name" value="UPF0761 MEMBRANE PROTEIN YIHY"/>
    <property type="match status" value="1"/>
</dbReference>
<feature type="transmembrane region" description="Helical" evidence="6">
    <location>
        <begin position="244"/>
        <end position="265"/>
    </location>
</feature>
<accession>A0ABV7IWB5</accession>
<name>A0ABV7IWB5_9RHOB</name>
<dbReference type="EMBL" id="JBHRTO010000001">
    <property type="protein sequence ID" value="MFC3179367.1"/>
    <property type="molecule type" value="Genomic_DNA"/>
</dbReference>
<dbReference type="NCBIfam" id="TIGR00765">
    <property type="entry name" value="yihY_not_rbn"/>
    <property type="match status" value="1"/>
</dbReference>